<accession>A0ACB8EN86</accession>
<dbReference type="EMBL" id="CM037616">
    <property type="protein sequence ID" value="KAH7993891.1"/>
    <property type="molecule type" value="Genomic_DNA"/>
</dbReference>
<evidence type="ECO:0000313" key="1">
    <source>
        <dbReference type="EMBL" id="KAH7993891.1"/>
    </source>
</evidence>
<organism evidence="1 2">
    <name type="scientific">Sphaerodactylus townsendi</name>
    <dbReference type="NCBI Taxonomy" id="933632"/>
    <lineage>
        <taxon>Eukaryota</taxon>
        <taxon>Metazoa</taxon>
        <taxon>Chordata</taxon>
        <taxon>Craniata</taxon>
        <taxon>Vertebrata</taxon>
        <taxon>Euteleostomi</taxon>
        <taxon>Lepidosauria</taxon>
        <taxon>Squamata</taxon>
        <taxon>Bifurcata</taxon>
        <taxon>Gekkota</taxon>
        <taxon>Sphaerodactylidae</taxon>
        <taxon>Sphaerodactylus</taxon>
    </lineage>
</organism>
<reference evidence="1" key="1">
    <citation type="submission" date="2021-08" db="EMBL/GenBank/DDBJ databases">
        <title>The first chromosome-level gecko genome reveals the dynamic sex chromosomes of Neotropical dwarf geckos (Sphaerodactylidae: Sphaerodactylus).</title>
        <authorList>
            <person name="Pinto B.J."/>
            <person name="Keating S.E."/>
            <person name="Gamble T."/>
        </authorList>
    </citation>
    <scope>NUCLEOTIDE SEQUENCE</scope>
    <source>
        <strain evidence="1">TG3544</strain>
    </source>
</reference>
<evidence type="ECO:0000313" key="2">
    <source>
        <dbReference type="Proteomes" id="UP000827872"/>
    </source>
</evidence>
<keyword evidence="2" id="KW-1185">Reference proteome</keyword>
<sequence>MSTIISEMYPAYLTEILQQKEFQEALVYSNSLLVLQCFRIALSTSVITVAISLTDVRLRGHAITGLAPRRRAELSHGPLWIDFPLRTPAVPGDTTNSTL</sequence>
<gene>
    <name evidence="1" type="ORF">K3G42_032590</name>
</gene>
<comment type="caution">
    <text evidence="1">The sequence shown here is derived from an EMBL/GenBank/DDBJ whole genome shotgun (WGS) entry which is preliminary data.</text>
</comment>
<dbReference type="Proteomes" id="UP000827872">
    <property type="component" value="Linkage Group LG03"/>
</dbReference>
<name>A0ACB8EN86_9SAUR</name>
<protein>
    <submittedName>
        <fullName evidence="1">Uncharacterized protein</fullName>
    </submittedName>
</protein>
<proteinExistence type="predicted"/>